<feature type="transmembrane region" description="Helical" evidence="1">
    <location>
        <begin position="97"/>
        <end position="112"/>
    </location>
</feature>
<keyword evidence="1" id="KW-1133">Transmembrane helix</keyword>
<feature type="transmembrane region" description="Helical" evidence="1">
    <location>
        <begin position="67"/>
        <end position="85"/>
    </location>
</feature>
<evidence type="ECO:0000313" key="2">
    <source>
        <dbReference type="EMBL" id="EPX78044.1"/>
    </source>
</evidence>
<dbReference type="Proteomes" id="UP000015347">
    <property type="component" value="Unassembled WGS sequence"/>
</dbReference>
<feature type="transmembrane region" description="Helical" evidence="1">
    <location>
        <begin position="12"/>
        <end position="32"/>
    </location>
</feature>
<evidence type="ECO:0000313" key="3">
    <source>
        <dbReference type="Proteomes" id="UP000015347"/>
    </source>
</evidence>
<organism evidence="2 3">
    <name type="scientific">Salipiger mucosus DSM 16094</name>
    <dbReference type="NCBI Taxonomy" id="1123237"/>
    <lineage>
        <taxon>Bacteria</taxon>
        <taxon>Pseudomonadati</taxon>
        <taxon>Pseudomonadota</taxon>
        <taxon>Alphaproteobacteria</taxon>
        <taxon>Rhodobacterales</taxon>
        <taxon>Roseobacteraceae</taxon>
        <taxon>Salipiger</taxon>
    </lineage>
</organism>
<reference evidence="3" key="1">
    <citation type="journal article" date="2014" name="Stand. Genomic Sci.">
        <title>Genome sequence of the exopolysaccharide-producing Salipiger mucosus type strain (DSM 16094(T)), a moderately halophilic member of the Roseobacter clade.</title>
        <authorList>
            <person name="Riedel T."/>
            <person name="Spring S."/>
            <person name="Fiebig A."/>
            <person name="Petersen J."/>
            <person name="Kyrpides N.C."/>
            <person name="Goker M."/>
            <person name="Klenk H.P."/>
        </authorList>
    </citation>
    <scope>NUCLEOTIDE SEQUENCE [LARGE SCALE GENOMIC DNA]</scope>
    <source>
        <strain evidence="3">DSM 16094</strain>
    </source>
</reference>
<dbReference type="HOGENOM" id="CLU_1657703_0_0_5"/>
<feature type="transmembrane region" description="Helical" evidence="1">
    <location>
        <begin position="132"/>
        <end position="151"/>
    </location>
</feature>
<dbReference type="STRING" id="1123237.Salmuc_03366"/>
<sequence length="162" mass="18234">MNPSPAEFCNNAAGLVAFTLANFVSNLLFFQLGAPILFDPDLQSAKIIDVLFEMEPRPLMFENGPLYMVYGLGVGAVHGLVFMMIEPALGTTRLQRGLRFSVLLWALMVLYFEFHTPFNMFREPLMLVGLELFFWIFVVLAEGLALSFIYGRSRHDSATALE</sequence>
<proteinExistence type="predicted"/>
<name>S9RVN8_9RHOB</name>
<accession>S9RVN8</accession>
<dbReference type="OrthoDB" id="7839791at2"/>
<comment type="caution">
    <text evidence="2">The sequence shown here is derived from an EMBL/GenBank/DDBJ whole genome shotgun (WGS) entry which is preliminary data.</text>
</comment>
<protein>
    <submittedName>
        <fullName evidence="2">Putative transmembrane protein</fullName>
    </submittedName>
</protein>
<dbReference type="AlphaFoldDB" id="S9RVN8"/>
<dbReference type="eggNOG" id="ENOG5032R5Y">
    <property type="taxonomic scope" value="Bacteria"/>
</dbReference>
<evidence type="ECO:0000256" key="1">
    <source>
        <dbReference type="SAM" id="Phobius"/>
    </source>
</evidence>
<dbReference type="RefSeq" id="WP_020041750.1">
    <property type="nucleotide sequence ID" value="NZ_KE557281.1"/>
</dbReference>
<keyword evidence="1 2" id="KW-0812">Transmembrane</keyword>
<dbReference type="EMBL" id="APVH01000042">
    <property type="protein sequence ID" value="EPX78044.1"/>
    <property type="molecule type" value="Genomic_DNA"/>
</dbReference>
<gene>
    <name evidence="2" type="ORF">Salmuc_03366</name>
</gene>
<keyword evidence="1" id="KW-0472">Membrane</keyword>
<keyword evidence="3" id="KW-1185">Reference proteome</keyword>